<reference evidence="2" key="1">
    <citation type="submission" date="2022-11" db="UniProtKB">
        <authorList>
            <consortium name="WormBaseParasite"/>
        </authorList>
    </citation>
    <scope>IDENTIFICATION</scope>
</reference>
<name>A0A914QYV2_9BILA</name>
<dbReference type="Proteomes" id="UP000887578">
    <property type="component" value="Unplaced"/>
</dbReference>
<evidence type="ECO:0000313" key="2">
    <source>
        <dbReference type="WBParaSite" id="PDA_v2.g9527.t1"/>
    </source>
</evidence>
<accession>A0A914QYV2</accession>
<keyword evidence="1" id="KW-1185">Reference proteome</keyword>
<dbReference type="AlphaFoldDB" id="A0A914QYV2"/>
<dbReference type="WBParaSite" id="PDA_v2.g9527.t1">
    <property type="protein sequence ID" value="PDA_v2.g9527.t1"/>
    <property type="gene ID" value="PDA_v2.g9527"/>
</dbReference>
<proteinExistence type="predicted"/>
<sequence length="91" mass="10073">MAKLTNLGVGINTVGPVMECAAEMFGYTLNAIPSARTVGKSPFLSQYFIQEQLRRVIVDARTKGIATTSCSDETKKNGFVWQNYLLRIIDI</sequence>
<organism evidence="1 2">
    <name type="scientific">Panagrolaimus davidi</name>
    <dbReference type="NCBI Taxonomy" id="227884"/>
    <lineage>
        <taxon>Eukaryota</taxon>
        <taxon>Metazoa</taxon>
        <taxon>Ecdysozoa</taxon>
        <taxon>Nematoda</taxon>
        <taxon>Chromadorea</taxon>
        <taxon>Rhabditida</taxon>
        <taxon>Tylenchina</taxon>
        <taxon>Panagrolaimomorpha</taxon>
        <taxon>Panagrolaimoidea</taxon>
        <taxon>Panagrolaimidae</taxon>
        <taxon>Panagrolaimus</taxon>
    </lineage>
</organism>
<protein>
    <submittedName>
        <fullName evidence="2">Uncharacterized protein</fullName>
    </submittedName>
</protein>
<evidence type="ECO:0000313" key="1">
    <source>
        <dbReference type="Proteomes" id="UP000887578"/>
    </source>
</evidence>